<evidence type="ECO:0000313" key="2">
    <source>
        <dbReference type="Proteomes" id="UP001293254"/>
    </source>
</evidence>
<evidence type="ECO:0000313" key="1">
    <source>
        <dbReference type="EMBL" id="KAK4428230.1"/>
    </source>
</evidence>
<sequence length="103" mass="11743">MIVHMRLTWELEVDLGLFRCIGLSTCWACHSGFGFGSSKVTENAEMVNAQFVTIGHLLGDMIGTIREKQVVCRHAKCLLDCMSRLLQKKLHLKEHISEIHIMF</sequence>
<proteinExistence type="predicted"/>
<dbReference type="Proteomes" id="UP001293254">
    <property type="component" value="Unassembled WGS sequence"/>
</dbReference>
<keyword evidence="2" id="KW-1185">Reference proteome</keyword>
<reference evidence="1" key="2">
    <citation type="journal article" date="2024" name="Plant">
        <title>Genomic evolution and insights into agronomic trait innovations of Sesamum species.</title>
        <authorList>
            <person name="Miao H."/>
            <person name="Wang L."/>
            <person name="Qu L."/>
            <person name="Liu H."/>
            <person name="Sun Y."/>
            <person name="Le M."/>
            <person name="Wang Q."/>
            <person name="Wei S."/>
            <person name="Zheng Y."/>
            <person name="Lin W."/>
            <person name="Duan Y."/>
            <person name="Cao H."/>
            <person name="Xiong S."/>
            <person name="Wang X."/>
            <person name="Wei L."/>
            <person name="Li C."/>
            <person name="Ma Q."/>
            <person name="Ju M."/>
            <person name="Zhao R."/>
            <person name="Li G."/>
            <person name="Mu C."/>
            <person name="Tian Q."/>
            <person name="Mei H."/>
            <person name="Zhang T."/>
            <person name="Gao T."/>
            <person name="Zhang H."/>
        </authorList>
    </citation>
    <scope>NUCLEOTIDE SEQUENCE</scope>
    <source>
        <strain evidence="1">3651</strain>
    </source>
</reference>
<name>A0AAE1YDF6_9LAMI</name>
<accession>A0AAE1YDF6</accession>
<comment type="caution">
    <text evidence="1">The sequence shown here is derived from an EMBL/GenBank/DDBJ whole genome shotgun (WGS) entry which is preliminary data.</text>
</comment>
<dbReference type="EMBL" id="JACGWO010000004">
    <property type="protein sequence ID" value="KAK4428230.1"/>
    <property type="molecule type" value="Genomic_DNA"/>
</dbReference>
<gene>
    <name evidence="1" type="ORF">Salat_1122600</name>
</gene>
<protein>
    <submittedName>
        <fullName evidence="1">Uncharacterized protein</fullName>
    </submittedName>
</protein>
<organism evidence="1 2">
    <name type="scientific">Sesamum alatum</name>
    <dbReference type="NCBI Taxonomy" id="300844"/>
    <lineage>
        <taxon>Eukaryota</taxon>
        <taxon>Viridiplantae</taxon>
        <taxon>Streptophyta</taxon>
        <taxon>Embryophyta</taxon>
        <taxon>Tracheophyta</taxon>
        <taxon>Spermatophyta</taxon>
        <taxon>Magnoliopsida</taxon>
        <taxon>eudicotyledons</taxon>
        <taxon>Gunneridae</taxon>
        <taxon>Pentapetalae</taxon>
        <taxon>asterids</taxon>
        <taxon>lamiids</taxon>
        <taxon>Lamiales</taxon>
        <taxon>Pedaliaceae</taxon>
        <taxon>Sesamum</taxon>
    </lineage>
</organism>
<dbReference type="AlphaFoldDB" id="A0AAE1YDF6"/>
<reference evidence="1" key="1">
    <citation type="submission" date="2020-06" db="EMBL/GenBank/DDBJ databases">
        <authorList>
            <person name="Li T."/>
            <person name="Hu X."/>
            <person name="Zhang T."/>
            <person name="Song X."/>
            <person name="Zhang H."/>
            <person name="Dai N."/>
            <person name="Sheng W."/>
            <person name="Hou X."/>
            <person name="Wei L."/>
        </authorList>
    </citation>
    <scope>NUCLEOTIDE SEQUENCE</scope>
    <source>
        <strain evidence="1">3651</strain>
        <tissue evidence="1">Leaf</tissue>
    </source>
</reference>